<feature type="compositionally biased region" description="Polar residues" evidence="1">
    <location>
        <begin position="1"/>
        <end position="11"/>
    </location>
</feature>
<reference evidence="2" key="1">
    <citation type="journal article" date="2021" name="IMA Fungus">
        <title>Genomic characterization of three marine fungi, including Emericellopsis atlantica sp. nov. with signatures of a generalist lifestyle and marine biomass degradation.</title>
        <authorList>
            <person name="Hagestad O.C."/>
            <person name="Hou L."/>
            <person name="Andersen J.H."/>
            <person name="Hansen E.H."/>
            <person name="Altermark B."/>
            <person name="Li C."/>
            <person name="Kuhnert E."/>
            <person name="Cox R.J."/>
            <person name="Crous P.W."/>
            <person name="Spatafora J.W."/>
            <person name="Lail K."/>
            <person name="Amirebrahimi M."/>
            <person name="Lipzen A."/>
            <person name="Pangilinan J."/>
            <person name="Andreopoulos W."/>
            <person name="Hayes R.D."/>
            <person name="Ng V."/>
            <person name="Grigoriev I.V."/>
            <person name="Jackson S.A."/>
            <person name="Sutton T.D.S."/>
            <person name="Dobson A.D.W."/>
            <person name="Rama T."/>
        </authorList>
    </citation>
    <scope>NUCLEOTIDE SEQUENCE</scope>
    <source>
        <strain evidence="2">TRa018bII</strain>
    </source>
</reference>
<organism evidence="2 3">
    <name type="scientific">Amylocarpus encephaloides</name>
    <dbReference type="NCBI Taxonomy" id="45428"/>
    <lineage>
        <taxon>Eukaryota</taxon>
        <taxon>Fungi</taxon>
        <taxon>Dikarya</taxon>
        <taxon>Ascomycota</taxon>
        <taxon>Pezizomycotina</taxon>
        <taxon>Leotiomycetes</taxon>
        <taxon>Helotiales</taxon>
        <taxon>Helotiales incertae sedis</taxon>
        <taxon>Amylocarpus</taxon>
    </lineage>
</organism>
<accession>A0A9P7YNG1</accession>
<dbReference type="AlphaFoldDB" id="A0A9P7YNG1"/>
<gene>
    <name evidence="2" type="ORF">BJ875DRAFT_207157</name>
</gene>
<dbReference type="OrthoDB" id="5422107at2759"/>
<name>A0A9P7YNG1_9HELO</name>
<evidence type="ECO:0000313" key="2">
    <source>
        <dbReference type="EMBL" id="KAG9236767.1"/>
    </source>
</evidence>
<evidence type="ECO:0000313" key="3">
    <source>
        <dbReference type="Proteomes" id="UP000824998"/>
    </source>
</evidence>
<comment type="caution">
    <text evidence="2">The sequence shown here is derived from an EMBL/GenBank/DDBJ whole genome shotgun (WGS) entry which is preliminary data.</text>
</comment>
<sequence length="129" mass="14251">MPSRSNPNVPNKSRRVASRAKVQSRNAKNKITKNPTGTRRSNVLHPTGGPLAPVSKKKARKLEKAQNNARKRAIERAMEQEGEVQMTGELCRIWTPGILSLYPTDAPKTTKSKKEKAGGTDEMDMDVIS</sequence>
<proteinExistence type="predicted"/>
<evidence type="ECO:0000256" key="1">
    <source>
        <dbReference type="SAM" id="MobiDB-lite"/>
    </source>
</evidence>
<dbReference type="Proteomes" id="UP000824998">
    <property type="component" value="Unassembled WGS sequence"/>
</dbReference>
<feature type="compositionally biased region" description="Polar residues" evidence="1">
    <location>
        <begin position="32"/>
        <end position="41"/>
    </location>
</feature>
<feature type="region of interest" description="Disordered" evidence="1">
    <location>
        <begin position="101"/>
        <end position="129"/>
    </location>
</feature>
<feature type="region of interest" description="Disordered" evidence="1">
    <location>
        <begin position="1"/>
        <end position="72"/>
    </location>
</feature>
<dbReference type="EMBL" id="MU251400">
    <property type="protein sequence ID" value="KAG9236767.1"/>
    <property type="molecule type" value="Genomic_DNA"/>
</dbReference>
<evidence type="ECO:0008006" key="4">
    <source>
        <dbReference type="Google" id="ProtNLM"/>
    </source>
</evidence>
<keyword evidence="3" id="KW-1185">Reference proteome</keyword>
<protein>
    <recommendedName>
        <fullName evidence="4">Ribosome biogenesis protein ALB1</fullName>
    </recommendedName>
</protein>